<dbReference type="Proteomes" id="UP000239504">
    <property type="component" value="Unassembled WGS sequence"/>
</dbReference>
<keyword evidence="2" id="KW-1185">Reference proteome</keyword>
<sequence length="70" mass="7696">MRAFARGAVGQINDAGNSVRKILRPVTEICTDEEKKQLVALLERTAEIEGPPADVQRRLIAEARRVLLAA</sequence>
<dbReference type="OrthoDB" id="8442344at2"/>
<organism evidence="1 2">
    <name type="scientific">Hyphococcus luteus</name>
    <dbReference type="NCBI Taxonomy" id="2058213"/>
    <lineage>
        <taxon>Bacteria</taxon>
        <taxon>Pseudomonadati</taxon>
        <taxon>Pseudomonadota</taxon>
        <taxon>Alphaproteobacteria</taxon>
        <taxon>Parvularculales</taxon>
        <taxon>Parvularculaceae</taxon>
        <taxon>Hyphococcus</taxon>
    </lineage>
</organism>
<name>A0A2S7K3H9_9PROT</name>
<gene>
    <name evidence="1" type="ORF">CW354_13495</name>
</gene>
<dbReference type="AlphaFoldDB" id="A0A2S7K3H9"/>
<dbReference type="EMBL" id="PJCH01000010">
    <property type="protein sequence ID" value="PQA87060.1"/>
    <property type="molecule type" value="Genomic_DNA"/>
</dbReference>
<accession>A0A2S7K3H9</accession>
<dbReference type="RefSeq" id="WP_104830618.1">
    <property type="nucleotide sequence ID" value="NZ_PJCH01000010.1"/>
</dbReference>
<comment type="caution">
    <text evidence="1">The sequence shown here is derived from an EMBL/GenBank/DDBJ whole genome shotgun (WGS) entry which is preliminary data.</text>
</comment>
<evidence type="ECO:0000313" key="1">
    <source>
        <dbReference type="EMBL" id="PQA87060.1"/>
    </source>
</evidence>
<reference evidence="1 2" key="1">
    <citation type="submission" date="2017-12" db="EMBL/GenBank/DDBJ databases">
        <authorList>
            <person name="Hurst M.R.H."/>
        </authorList>
    </citation>
    <scope>NUCLEOTIDE SEQUENCE [LARGE SCALE GENOMIC DNA]</scope>
    <source>
        <strain evidence="1 2">SY-3-19</strain>
    </source>
</reference>
<protein>
    <submittedName>
        <fullName evidence="1">Uncharacterized protein</fullName>
    </submittedName>
</protein>
<evidence type="ECO:0000313" key="2">
    <source>
        <dbReference type="Proteomes" id="UP000239504"/>
    </source>
</evidence>
<proteinExistence type="predicted"/>